<gene>
    <name evidence="1" type="ORF">CEXT_784091</name>
</gene>
<dbReference type="AlphaFoldDB" id="A0AAV4SHP1"/>
<reference evidence="1 2" key="1">
    <citation type="submission" date="2021-06" db="EMBL/GenBank/DDBJ databases">
        <title>Caerostris extrusa draft genome.</title>
        <authorList>
            <person name="Kono N."/>
            <person name="Arakawa K."/>
        </authorList>
    </citation>
    <scope>NUCLEOTIDE SEQUENCE [LARGE SCALE GENOMIC DNA]</scope>
</reference>
<keyword evidence="2" id="KW-1185">Reference proteome</keyword>
<evidence type="ECO:0000313" key="2">
    <source>
        <dbReference type="Proteomes" id="UP001054945"/>
    </source>
</evidence>
<dbReference type="Proteomes" id="UP001054945">
    <property type="component" value="Unassembled WGS sequence"/>
</dbReference>
<accession>A0AAV4SHP1</accession>
<evidence type="ECO:0000313" key="1">
    <source>
        <dbReference type="EMBL" id="GIY31368.1"/>
    </source>
</evidence>
<organism evidence="1 2">
    <name type="scientific">Caerostris extrusa</name>
    <name type="common">Bark spider</name>
    <name type="synonym">Caerostris bankana</name>
    <dbReference type="NCBI Taxonomy" id="172846"/>
    <lineage>
        <taxon>Eukaryota</taxon>
        <taxon>Metazoa</taxon>
        <taxon>Ecdysozoa</taxon>
        <taxon>Arthropoda</taxon>
        <taxon>Chelicerata</taxon>
        <taxon>Arachnida</taxon>
        <taxon>Araneae</taxon>
        <taxon>Araneomorphae</taxon>
        <taxon>Entelegynae</taxon>
        <taxon>Araneoidea</taxon>
        <taxon>Araneidae</taxon>
        <taxon>Caerostris</taxon>
    </lineage>
</organism>
<protein>
    <submittedName>
        <fullName evidence="1">Uncharacterized protein</fullName>
    </submittedName>
</protein>
<proteinExistence type="predicted"/>
<dbReference type="EMBL" id="BPLR01009363">
    <property type="protein sequence ID" value="GIY31368.1"/>
    <property type="molecule type" value="Genomic_DNA"/>
</dbReference>
<name>A0AAV4SHP1_CAEEX</name>
<comment type="caution">
    <text evidence="1">The sequence shown here is derived from an EMBL/GenBank/DDBJ whole genome shotgun (WGS) entry which is preliminary data.</text>
</comment>
<sequence length="102" mass="12072">MYLTLSSAISRCERGCYEGRHSEKFVSGERDHFFRKKCSFSSPFSFLSMQGRSLRFEGLFFCLRDTHKERKYILTWSCKHEAEELIFPVGTILRSIQKCQEN</sequence>